<organism evidence="1 2">
    <name type="scientific">Pyricularia oryzae</name>
    <name type="common">Rice blast fungus</name>
    <name type="synonym">Magnaporthe oryzae</name>
    <dbReference type="NCBI Taxonomy" id="318829"/>
    <lineage>
        <taxon>Eukaryota</taxon>
        <taxon>Fungi</taxon>
        <taxon>Dikarya</taxon>
        <taxon>Ascomycota</taxon>
        <taxon>Pezizomycotina</taxon>
        <taxon>Sordariomycetes</taxon>
        <taxon>Sordariomycetidae</taxon>
        <taxon>Magnaporthales</taxon>
        <taxon>Pyriculariaceae</taxon>
        <taxon>Pyricularia</taxon>
    </lineage>
</organism>
<evidence type="ECO:0000313" key="1">
    <source>
        <dbReference type="EMBL" id="QBZ56663.1"/>
    </source>
</evidence>
<name>A0A4P7N2X2_PYROR</name>
<dbReference type="AlphaFoldDB" id="A0A4P7N2X2"/>
<proteinExistence type="predicted"/>
<accession>A0A4P7N2X2</accession>
<gene>
    <name evidence="1" type="ORF">PoMZ_01575</name>
</gene>
<reference evidence="1 2" key="1">
    <citation type="journal article" date="2019" name="Mol. Biol. Evol.">
        <title>Blast fungal genomes show frequent chromosomal changes, gene gains and losses, and effector gene turnover.</title>
        <authorList>
            <person name="Gomez Luciano L.B."/>
            <person name="Jason Tsai I."/>
            <person name="Chuma I."/>
            <person name="Tosa Y."/>
            <person name="Chen Y.H."/>
            <person name="Li J.Y."/>
            <person name="Li M.Y."/>
            <person name="Jade Lu M.Y."/>
            <person name="Nakayashiki H."/>
            <person name="Li W.H."/>
        </authorList>
    </citation>
    <scope>NUCLEOTIDE SEQUENCE [LARGE SCALE GENOMIC DNA]</scope>
    <source>
        <strain evidence="1">MZ5-1-6</strain>
    </source>
</reference>
<evidence type="ECO:0000313" key="2">
    <source>
        <dbReference type="Proteomes" id="UP000294847"/>
    </source>
</evidence>
<sequence length="149" mass="16222">MVVYHEEICPEISSRGTALDGFHELQKEGETNFSLGAASHFPFASQFQPAKQFPNPALPKRSGFGLKGLDRCILMRGQGFGQVAMNRALVRTYLGSVVAKVFLLTVYGSFFTHMPTQIDRAMTGSLIDHIDTLSLFSAPAEPGNTPQTG</sequence>
<dbReference type="EMBL" id="CP034205">
    <property type="protein sequence ID" value="QBZ56663.1"/>
    <property type="molecule type" value="Genomic_DNA"/>
</dbReference>
<dbReference type="Proteomes" id="UP000294847">
    <property type="component" value="Chromosome 2"/>
</dbReference>
<protein>
    <submittedName>
        <fullName evidence="1">Uncharacterized protein</fullName>
    </submittedName>
</protein>